<dbReference type="GO" id="GO:0016740">
    <property type="term" value="F:transferase activity"/>
    <property type="evidence" value="ECO:0007669"/>
    <property type="project" value="UniProtKB-KW"/>
</dbReference>
<organism evidence="1 2">
    <name type="scientific">Mucilaginibacter arboris</name>
    <dbReference type="NCBI Taxonomy" id="2682090"/>
    <lineage>
        <taxon>Bacteria</taxon>
        <taxon>Pseudomonadati</taxon>
        <taxon>Bacteroidota</taxon>
        <taxon>Sphingobacteriia</taxon>
        <taxon>Sphingobacteriales</taxon>
        <taxon>Sphingobacteriaceae</taxon>
        <taxon>Mucilaginibacter</taxon>
    </lineage>
</organism>
<proteinExistence type="predicted"/>
<evidence type="ECO:0000313" key="2">
    <source>
        <dbReference type="Proteomes" id="UP000462014"/>
    </source>
</evidence>
<dbReference type="EMBL" id="WPIK01000002">
    <property type="protein sequence ID" value="MVN20338.1"/>
    <property type="molecule type" value="Genomic_DNA"/>
</dbReference>
<comment type="caution">
    <text evidence="1">The sequence shown here is derived from an EMBL/GenBank/DDBJ whole genome shotgun (WGS) entry which is preliminary data.</text>
</comment>
<dbReference type="RefSeq" id="WP_157563771.1">
    <property type="nucleotide sequence ID" value="NZ_WPIK01000002.1"/>
</dbReference>
<protein>
    <submittedName>
        <fullName evidence="1">Glycosyltransferase family 1 protein</fullName>
    </submittedName>
</protein>
<reference evidence="1 2" key="1">
    <citation type="submission" date="2019-12" db="EMBL/GenBank/DDBJ databases">
        <title>Mucilaginibacter sp. HMF7410 genome sequencing and assembly.</title>
        <authorList>
            <person name="Kang H."/>
            <person name="Cha I."/>
            <person name="Kim H."/>
            <person name="Joh K."/>
        </authorList>
    </citation>
    <scope>NUCLEOTIDE SEQUENCE [LARGE SCALE GENOMIC DNA]</scope>
    <source>
        <strain evidence="1 2">HMF7410</strain>
    </source>
</reference>
<gene>
    <name evidence="1" type="ORF">GO621_02155</name>
</gene>
<name>A0A7K1SSP6_9SPHI</name>
<dbReference type="Gene3D" id="3.40.50.2000">
    <property type="entry name" value="Glycogen Phosphorylase B"/>
    <property type="match status" value="1"/>
</dbReference>
<evidence type="ECO:0000313" key="1">
    <source>
        <dbReference type="EMBL" id="MVN20338.1"/>
    </source>
</evidence>
<keyword evidence="2" id="KW-1185">Reference proteome</keyword>
<keyword evidence="1" id="KW-0808">Transferase</keyword>
<sequence length="311" mass="35705">MDQRYKIFTWPFNQQYLFELAQGDFDIYIPEGQNSSFQQQFSSQKNVIETNEAAIKDLSLDCILFQDEYSYKTAQYEVLSDQQRQLPKIYLEHHPPKQHPTNAKHLVEDQDVQLVHVNHYNALMWDNNQLQVTVIENGVTTNTVNFTGEKASGVVVLEEFPADGRVTGRDIFMQVKEALLLEVVQIGKEDVTYQNLPEKLSQYRFLFCPDRYASPGFAVYLAMMTGMPVVGLATTDLPALISSEVSGFADSDLNYLICKMKVLLDNQQLAIQMGLEARKTALQRFNQNRFLKDWKQMLENTIASKPLLIKI</sequence>
<dbReference type="AlphaFoldDB" id="A0A7K1SSP6"/>
<accession>A0A7K1SSP6</accession>
<dbReference type="SUPFAM" id="SSF53756">
    <property type="entry name" value="UDP-Glycosyltransferase/glycogen phosphorylase"/>
    <property type="match status" value="1"/>
</dbReference>
<dbReference type="Proteomes" id="UP000462014">
    <property type="component" value="Unassembled WGS sequence"/>
</dbReference>